<organism evidence="5 6">
    <name type="scientific">Talaromyces amestolkiae</name>
    <dbReference type="NCBI Taxonomy" id="1196081"/>
    <lineage>
        <taxon>Eukaryota</taxon>
        <taxon>Fungi</taxon>
        <taxon>Dikarya</taxon>
        <taxon>Ascomycota</taxon>
        <taxon>Pezizomycotina</taxon>
        <taxon>Eurotiomycetes</taxon>
        <taxon>Eurotiomycetidae</taxon>
        <taxon>Eurotiales</taxon>
        <taxon>Trichocomaceae</taxon>
        <taxon>Talaromyces</taxon>
        <taxon>Talaromyces sect. Talaromyces</taxon>
    </lineage>
</organism>
<reference evidence="5 6" key="1">
    <citation type="journal article" date="2017" name="Biotechnol. Biofuels">
        <title>Differential beta-glucosidase expression as a function of carbon source availability in Talaromyces amestolkiae: a genomic and proteomic approach.</title>
        <authorList>
            <person name="de Eugenio L.I."/>
            <person name="Mendez-Liter J.A."/>
            <person name="Nieto-Dominguez M."/>
            <person name="Alonso L."/>
            <person name="Gil-Munoz J."/>
            <person name="Barriuso J."/>
            <person name="Prieto A."/>
            <person name="Martinez M.J."/>
        </authorList>
    </citation>
    <scope>NUCLEOTIDE SEQUENCE [LARGE SCALE GENOMIC DNA]</scope>
    <source>
        <strain evidence="5 6">CIB</strain>
    </source>
</reference>
<evidence type="ECO:0000256" key="1">
    <source>
        <dbReference type="ARBA" id="ARBA00006641"/>
    </source>
</evidence>
<evidence type="ECO:0000313" key="5">
    <source>
        <dbReference type="EMBL" id="RAO70980.1"/>
    </source>
</evidence>
<dbReference type="SUPFAM" id="SSF53182">
    <property type="entry name" value="Pyrrolidone carboxyl peptidase (pyroglutamate aminopeptidase)"/>
    <property type="match status" value="1"/>
</dbReference>
<sequence length="276" mass="30354">MGDVGIVVDPAIDPTSPPTSQEINVLVTGFGPFRSFDVNASFLIAQSLPSSFTLPPKENETISGTAIPSPRQVRIHVHPEPIKVSYATIRAQLPVILDDYSRQHNGIRPDLIVHMGIASTRHYYSVETQAHRDNYRIPDVDGRTGYQDGEKIWRGKGYPPILMPGPADGSDGGVRDEDVRTSGLKLVPYPANEHFLQVWKSLAPADTDLRTSNDAGHYACDFIFYTSLAQALEEGRDRSIVFYHVPVTTDPASIELGTKVAVALIKSMIKCWVDGE</sequence>
<accession>A0A364L593</accession>
<keyword evidence="3" id="KW-0378">Hydrolase</keyword>
<protein>
    <recommendedName>
        <fullName evidence="7">Peptidase C15, pyroglutamyl peptidase I-like protein</fullName>
    </recommendedName>
</protein>
<dbReference type="Proteomes" id="UP000249363">
    <property type="component" value="Unassembled WGS sequence"/>
</dbReference>
<evidence type="ECO:0000313" key="6">
    <source>
        <dbReference type="Proteomes" id="UP000249363"/>
    </source>
</evidence>
<dbReference type="GeneID" id="63796208"/>
<dbReference type="PANTHER" id="PTHR23402">
    <property type="entry name" value="PROTEASE FAMILY C15 PYROGLUTAMYL-PEPTIDASE I-RELATED"/>
    <property type="match status" value="1"/>
</dbReference>
<evidence type="ECO:0000256" key="4">
    <source>
        <dbReference type="ARBA" id="ARBA00022807"/>
    </source>
</evidence>
<comment type="caution">
    <text evidence="5">The sequence shown here is derived from an EMBL/GenBank/DDBJ whole genome shotgun (WGS) entry which is preliminary data.</text>
</comment>
<dbReference type="OrthoDB" id="407146at2759"/>
<dbReference type="RefSeq" id="XP_040735496.1">
    <property type="nucleotide sequence ID" value="XM_040879638.1"/>
</dbReference>
<proteinExistence type="inferred from homology"/>
<name>A0A364L593_TALAM</name>
<dbReference type="Gene3D" id="3.40.630.20">
    <property type="entry name" value="Peptidase C15, pyroglutamyl peptidase I-like"/>
    <property type="match status" value="1"/>
</dbReference>
<evidence type="ECO:0008006" key="7">
    <source>
        <dbReference type="Google" id="ProtNLM"/>
    </source>
</evidence>
<dbReference type="InterPro" id="IPR036440">
    <property type="entry name" value="Peptidase_C15-like_sf"/>
</dbReference>
<gene>
    <name evidence="5" type="ORF">BHQ10_006992</name>
</gene>
<dbReference type="AlphaFoldDB" id="A0A364L593"/>
<comment type="similarity">
    <text evidence="1">Belongs to the peptidase C15 family.</text>
</comment>
<dbReference type="PANTHER" id="PTHR23402:SF1">
    <property type="entry name" value="PYROGLUTAMYL-PEPTIDASE I"/>
    <property type="match status" value="1"/>
</dbReference>
<dbReference type="InterPro" id="IPR016125">
    <property type="entry name" value="Peptidase_C15-like"/>
</dbReference>
<dbReference type="GO" id="GO:0006508">
    <property type="term" value="P:proteolysis"/>
    <property type="evidence" value="ECO:0007669"/>
    <property type="project" value="UniProtKB-KW"/>
</dbReference>
<evidence type="ECO:0000256" key="3">
    <source>
        <dbReference type="ARBA" id="ARBA00022801"/>
    </source>
</evidence>
<keyword evidence="4" id="KW-0788">Thiol protease</keyword>
<evidence type="ECO:0000256" key="2">
    <source>
        <dbReference type="ARBA" id="ARBA00022670"/>
    </source>
</evidence>
<dbReference type="GO" id="GO:0008234">
    <property type="term" value="F:cysteine-type peptidase activity"/>
    <property type="evidence" value="ECO:0007669"/>
    <property type="project" value="UniProtKB-KW"/>
</dbReference>
<keyword evidence="2" id="KW-0645">Protease</keyword>
<dbReference type="EMBL" id="MIKG01000014">
    <property type="protein sequence ID" value="RAO70980.1"/>
    <property type="molecule type" value="Genomic_DNA"/>
</dbReference>
<keyword evidence="6" id="KW-1185">Reference proteome</keyword>